<dbReference type="AlphaFoldDB" id="A0A2U3QJD3"/>
<accession>A0A2U3QJD3</accession>
<name>A0A2U3QJD3_9BACT</name>
<keyword evidence="2" id="KW-1185">Reference proteome</keyword>
<dbReference type="Gene3D" id="3.90.1720.10">
    <property type="entry name" value="endopeptidase domain like (from Nostoc punctiforme)"/>
    <property type="match status" value="1"/>
</dbReference>
<reference evidence="2" key="1">
    <citation type="submission" date="2018-03" db="EMBL/GenBank/DDBJ databases">
        <authorList>
            <person name="Zecchin S."/>
        </authorList>
    </citation>
    <scope>NUCLEOTIDE SEQUENCE [LARGE SCALE GENOMIC DNA]</scope>
</reference>
<gene>
    <name evidence="1" type="ORF">NBG4_560005</name>
</gene>
<evidence type="ECO:0000313" key="2">
    <source>
        <dbReference type="Proteomes" id="UP000245125"/>
    </source>
</evidence>
<dbReference type="SUPFAM" id="SSF54001">
    <property type="entry name" value="Cysteine proteinases"/>
    <property type="match status" value="1"/>
</dbReference>
<organism evidence="1 2">
    <name type="scientific">Candidatus Sulfobium mesophilum</name>
    <dbReference type="NCBI Taxonomy" id="2016548"/>
    <lineage>
        <taxon>Bacteria</taxon>
        <taxon>Pseudomonadati</taxon>
        <taxon>Nitrospirota</taxon>
        <taxon>Nitrospiria</taxon>
        <taxon>Nitrospirales</taxon>
        <taxon>Nitrospiraceae</taxon>
        <taxon>Candidatus Sulfobium</taxon>
    </lineage>
</organism>
<dbReference type="EMBL" id="OUUY01000104">
    <property type="protein sequence ID" value="SPQ01465.1"/>
    <property type="molecule type" value="Genomic_DNA"/>
</dbReference>
<proteinExistence type="predicted"/>
<dbReference type="Proteomes" id="UP000245125">
    <property type="component" value="Unassembled WGS sequence"/>
</dbReference>
<dbReference type="Pfam" id="PF05708">
    <property type="entry name" value="Peptidase_C92"/>
    <property type="match status" value="1"/>
</dbReference>
<dbReference type="InterPro" id="IPR038765">
    <property type="entry name" value="Papain-like_cys_pep_sf"/>
</dbReference>
<sequence length="491" mass="54748">MNVKKNLIGLGIALGVLYLVLSIPVTDTVRVNGAGKKSFAWNQDEAWRALETKFRQARSSGCPSVTAEIGQRLLEGNNQLAVMASKQFSPTEQFFDGVEANLFQLGPLMAACPERIKEYAQLTTSLRAAVKAQSIQWDVREQAVRDRLYRLLYGGRTALEEVMLQAPGKDMPAVVIGTDEPSQAPSLQRAGITFHSGDILVSRGGAPTSALIARGNDYPGNFSHIALLYIDEATRTPSLIEAHIERGVVISSLEEYIKDKKLRIMVLRVRTDHPLLIKDPLLPHRAAKMAFDEVKARHIPYDFEMDFREPSKKFCSEVASQPYNAMGITLWNIITTMSSPGLVNWLSDFGVRNFVTQAPADLEYDPQLIVVAEWRDREALWMAHVDDAIIDSLLEGADKGDRLTYSWYLLAPARLAKAYSMLLNRFGKVGPVPEGMDAGTALKSMTLDSKHQRLKQAVMAKADVFEKNNGYRPPYWELVKIAREARGAQQR</sequence>
<dbReference type="InterPro" id="IPR024453">
    <property type="entry name" value="Peptidase_C92"/>
</dbReference>
<dbReference type="OrthoDB" id="1393395at2"/>
<evidence type="ECO:0000313" key="1">
    <source>
        <dbReference type="EMBL" id="SPQ01465.1"/>
    </source>
</evidence>
<protein>
    <submittedName>
        <fullName evidence="1">Uncharacterized protein</fullName>
    </submittedName>
</protein>